<evidence type="ECO:0000313" key="4">
    <source>
        <dbReference type="EMBL" id="CCA72413.1"/>
    </source>
</evidence>
<evidence type="ECO:0000313" key="5">
    <source>
        <dbReference type="Proteomes" id="UP000007148"/>
    </source>
</evidence>
<keyword evidence="2" id="KW-0472">Membrane</keyword>
<feature type="compositionally biased region" description="Basic and acidic residues" evidence="1">
    <location>
        <begin position="399"/>
        <end position="410"/>
    </location>
</feature>
<feature type="compositionally biased region" description="Polar residues" evidence="1">
    <location>
        <begin position="427"/>
        <end position="436"/>
    </location>
</feature>
<feature type="transmembrane region" description="Helical" evidence="2">
    <location>
        <begin position="215"/>
        <end position="238"/>
    </location>
</feature>
<dbReference type="OrthoDB" id="2958007at2759"/>
<name>G4TM70_SERID</name>
<dbReference type="Proteomes" id="UP000007148">
    <property type="component" value="Unassembled WGS sequence"/>
</dbReference>
<dbReference type="InParanoid" id="G4TM70"/>
<dbReference type="AlphaFoldDB" id="G4TM70"/>
<evidence type="ECO:0000259" key="3">
    <source>
        <dbReference type="Pfam" id="PF20151"/>
    </source>
</evidence>
<keyword evidence="2" id="KW-1133">Transmembrane helix</keyword>
<feature type="compositionally biased region" description="Polar residues" evidence="1">
    <location>
        <begin position="450"/>
        <end position="469"/>
    </location>
</feature>
<dbReference type="EMBL" id="CAFZ01000163">
    <property type="protein sequence ID" value="CCA72413.1"/>
    <property type="molecule type" value="Genomic_DNA"/>
</dbReference>
<evidence type="ECO:0000256" key="2">
    <source>
        <dbReference type="SAM" id="Phobius"/>
    </source>
</evidence>
<evidence type="ECO:0000256" key="1">
    <source>
        <dbReference type="SAM" id="MobiDB-lite"/>
    </source>
</evidence>
<comment type="caution">
    <text evidence="4">The sequence shown here is derived from an EMBL/GenBank/DDBJ whole genome shotgun (WGS) entry which is preliminary data.</text>
</comment>
<feature type="compositionally biased region" description="Basic and acidic residues" evidence="1">
    <location>
        <begin position="439"/>
        <end position="449"/>
    </location>
</feature>
<dbReference type="Pfam" id="PF20151">
    <property type="entry name" value="DUF6533"/>
    <property type="match status" value="1"/>
</dbReference>
<feature type="transmembrane region" description="Helical" evidence="2">
    <location>
        <begin position="250"/>
        <end position="270"/>
    </location>
</feature>
<feature type="transmembrane region" description="Helical" evidence="2">
    <location>
        <begin position="98"/>
        <end position="120"/>
    </location>
</feature>
<keyword evidence="2" id="KW-0812">Transmembrane</keyword>
<feature type="region of interest" description="Disordered" evidence="1">
    <location>
        <begin position="399"/>
        <end position="474"/>
    </location>
</feature>
<proteinExistence type="predicted"/>
<protein>
    <recommendedName>
        <fullName evidence="3">DUF6533 domain-containing protein</fullName>
    </recommendedName>
</protein>
<feature type="transmembrane region" description="Helical" evidence="2">
    <location>
        <begin position="54"/>
        <end position="78"/>
    </location>
</feature>
<dbReference type="HOGENOM" id="CLU_459342_0_0_1"/>
<sequence length="594" mass="66153">MDELAPSNMWQEFLSAKLSVMVSQYALVAAATVFTYDILLTLEDEIELVWKRDLWTFPTLLYFGNRYVSLASILFMAYSLSPFHPPFSQTFCKQGVSIVGFVVGVASWGGIMVLRVAALWKTNMRIFWFLWATLVVMVFTMGAGAAVVYFSMLPTLAYNSILGTCTSISGSHIQTILPGVQAAFVWLVTAFTVMKAYQYPSPLRTLKDMSSVMSLLLRDGVIYFIVVSILSLVSGISWLLIPRDTSPNLIYVFVYLNWSIFSTIVARLFLRLRKMFYSPSTHAQTICSTTIRWAPPARRHDSASLFTTIPWSASGYTLPSALAQLQEYTETRVQDAPSRFFQDDEFAVLSIHNTAMRTHEDLDEDWYYVQSPADVFLGPLSPVASSSCRPCTMERGIQEREDTCRTRDAVAKPTSKTSSDRPKTAPSAFTSSSTLVEQRISEERVETLRTSRPRPSTAGSPCTKRMQSTSREKRSAWIPLIAPKKAATRSRSNDIVGPSFDIPSSRVSGCSTTRRDAFEDRRIGTSSPSTSLCMDMETRRDVGVLEAVGAPAPTLSVPKRASTWTAPGRIPSTKDRKAKAVQASILVEVYRDSD</sequence>
<dbReference type="InterPro" id="IPR045340">
    <property type="entry name" value="DUF6533"/>
</dbReference>
<feature type="domain" description="DUF6533" evidence="3">
    <location>
        <begin position="25"/>
        <end position="70"/>
    </location>
</feature>
<feature type="transmembrane region" description="Helical" evidence="2">
    <location>
        <begin position="20"/>
        <end position="42"/>
    </location>
</feature>
<keyword evidence="5" id="KW-1185">Reference proteome</keyword>
<feature type="transmembrane region" description="Helical" evidence="2">
    <location>
        <begin position="127"/>
        <end position="152"/>
    </location>
</feature>
<reference evidence="4 5" key="1">
    <citation type="journal article" date="2011" name="PLoS Pathog.">
        <title>Endophytic Life Strategies Decoded by Genome and Transcriptome Analyses of the Mutualistic Root Symbiont Piriformospora indica.</title>
        <authorList>
            <person name="Zuccaro A."/>
            <person name="Lahrmann U."/>
            <person name="Guldener U."/>
            <person name="Langen G."/>
            <person name="Pfiffi S."/>
            <person name="Biedenkopf D."/>
            <person name="Wong P."/>
            <person name="Samans B."/>
            <person name="Grimm C."/>
            <person name="Basiewicz M."/>
            <person name="Murat C."/>
            <person name="Martin F."/>
            <person name="Kogel K.H."/>
        </authorList>
    </citation>
    <scope>NUCLEOTIDE SEQUENCE [LARGE SCALE GENOMIC DNA]</scope>
    <source>
        <strain evidence="4 5">DSM 11827</strain>
    </source>
</reference>
<accession>G4TM70</accession>
<organism evidence="4 5">
    <name type="scientific">Serendipita indica (strain DSM 11827)</name>
    <name type="common">Root endophyte fungus</name>
    <name type="synonym">Piriformospora indica</name>
    <dbReference type="NCBI Taxonomy" id="1109443"/>
    <lineage>
        <taxon>Eukaryota</taxon>
        <taxon>Fungi</taxon>
        <taxon>Dikarya</taxon>
        <taxon>Basidiomycota</taxon>
        <taxon>Agaricomycotina</taxon>
        <taxon>Agaricomycetes</taxon>
        <taxon>Sebacinales</taxon>
        <taxon>Serendipitaceae</taxon>
        <taxon>Serendipita</taxon>
    </lineage>
</organism>
<gene>
    <name evidence="4" type="ORF">PIIN_06348</name>
</gene>